<dbReference type="Proteomes" id="UP000681586">
    <property type="component" value="Unassembled WGS sequence"/>
</dbReference>
<organism evidence="1 2">
    <name type="scientific">Mammaliicoccus fleurettii</name>
    <dbReference type="NCBI Taxonomy" id="150056"/>
    <lineage>
        <taxon>Bacteria</taxon>
        <taxon>Bacillati</taxon>
        <taxon>Bacillota</taxon>
        <taxon>Bacilli</taxon>
        <taxon>Bacillales</taxon>
        <taxon>Staphylococcaceae</taxon>
        <taxon>Mammaliicoccus</taxon>
    </lineage>
</organism>
<proteinExistence type="predicted"/>
<protein>
    <recommendedName>
        <fullName evidence="3">Minor capsid protein</fullName>
    </recommendedName>
</protein>
<evidence type="ECO:0000313" key="1">
    <source>
        <dbReference type="EMBL" id="MBS3696028.1"/>
    </source>
</evidence>
<keyword evidence="2" id="KW-1185">Reference proteome</keyword>
<comment type="caution">
    <text evidence="1">The sequence shown here is derived from an EMBL/GenBank/DDBJ whole genome shotgun (WGS) entry which is preliminary data.</text>
</comment>
<name>A0ABS5MJF3_9STAP</name>
<accession>A0ABS5MJF3</accession>
<dbReference type="EMBL" id="JAGXBM010000001">
    <property type="protein sequence ID" value="MBS3696028.1"/>
    <property type="molecule type" value="Genomic_DNA"/>
</dbReference>
<gene>
    <name evidence="1" type="ORF">JJQ58_00860</name>
</gene>
<evidence type="ECO:0000313" key="2">
    <source>
        <dbReference type="Proteomes" id="UP000681586"/>
    </source>
</evidence>
<evidence type="ECO:0008006" key="3">
    <source>
        <dbReference type="Google" id="ProtNLM"/>
    </source>
</evidence>
<sequence>MSKHPITRVIQMLNKDAELINLLNSKRGTSTPTPLIFSRRIPEDYQKTSNAPFIRVTQIHLSKGLFNDSDSVHYRFSFAVEVFGKSLTDAYELSESVINALKPYNARVFDIADPDTDTEFNLEIQMLSFNIILKTKGDNING</sequence>
<reference evidence="1 2" key="1">
    <citation type="submission" date="2021-05" db="EMBL/GenBank/DDBJ databases">
        <title>Staphylococcus fleurettii isolated from lake water in First Nation community in Manitoba, Canada.</title>
        <authorList>
            <person name="Bashar S."/>
            <person name="Murdock A."/>
            <person name="Patidar R."/>
            <person name="Golding G."/>
            <person name="Farenhorst A."/>
            <person name="Kumar A."/>
        </authorList>
    </citation>
    <scope>NUCLEOTIDE SEQUENCE [LARGE SCALE GENOMIC DNA]</scope>
    <source>
        <strain evidence="1 2">SF002</strain>
    </source>
</reference>
<dbReference type="RefSeq" id="WP_203153420.1">
    <property type="nucleotide sequence ID" value="NZ_JAEPSA010000003.1"/>
</dbReference>